<dbReference type="OrthoDB" id="4748970at2759"/>
<reference evidence="14 15" key="1">
    <citation type="submission" date="2016-03" db="EMBL/GenBank/DDBJ databases">
        <authorList>
            <person name="Devillers H."/>
        </authorList>
    </citation>
    <scope>NUCLEOTIDE SEQUENCE [LARGE SCALE GENOMIC DNA]</scope>
    <source>
        <strain evidence="14">CBS 6772</strain>
    </source>
</reference>
<dbReference type="STRING" id="4955.A0A1G4ML42"/>
<dbReference type="PROSITE" id="PS00028">
    <property type="entry name" value="ZINC_FINGER_C2H2_1"/>
    <property type="match status" value="8"/>
</dbReference>
<evidence type="ECO:0000256" key="3">
    <source>
        <dbReference type="ARBA" id="ARBA00022737"/>
    </source>
</evidence>
<keyword evidence="7" id="KW-0238">DNA-binding</keyword>
<feature type="domain" description="C2H2-type" evidence="13">
    <location>
        <begin position="195"/>
        <end position="220"/>
    </location>
</feature>
<dbReference type="GO" id="GO:0005634">
    <property type="term" value="C:nucleus"/>
    <property type="evidence" value="ECO:0007669"/>
    <property type="project" value="UniProtKB-SubCell"/>
</dbReference>
<sequence>MEEVQDNLTLWEIKGEDQLDSAEILRSESALSMSSLSSLASSSSNRPKTYYCEYDGCDKVFNRPSLLTEHQQAFHQGIRPFKCEQCSRTFVKKSHLERHLFTHSSEKPFHCSYCGKGVTTKQQLKRHEVTHTKSFVCDYEGCGQSFYKHPQLRSHILSVHLQKLTCKHCGRKFQRPYRLENHIAKHHNPDVVNKYQCSYISCSKAFKTWTALQQHIKEDHPKLQCSICGKACVGESGLKMHMTIHDDTKVIKNWKCDLCEEGLSFAKKADLVLHYKNNHDCDLPTHLLEPESALNATITSEPSTSIPSKGQRKKRQTNELNAIETEEALKNHIDSGKSVISLLLNSIGRKFKCPYLGCSRTFKSEERYEKHIDKHKIHELKLKLLKERHVSEVTPEEQDSSAEHLKDGRTNVPGTEVL</sequence>
<evidence type="ECO:0000256" key="2">
    <source>
        <dbReference type="ARBA" id="ARBA00022723"/>
    </source>
</evidence>
<dbReference type="PROSITE" id="PS50157">
    <property type="entry name" value="ZINC_FINGER_C2H2_2"/>
    <property type="match status" value="8"/>
</dbReference>
<evidence type="ECO:0000256" key="5">
    <source>
        <dbReference type="ARBA" id="ARBA00022833"/>
    </source>
</evidence>
<evidence type="ECO:0000313" key="14">
    <source>
        <dbReference type="EMBL" id="SCW04616.1"/>
    </source>
</evidence>
<evidence type="ECO:0000256" key="7">
    <source>
        <dbReference type="ARBA" id="ARBA00023125"/>
    </source>
</evidence>
<feature type="compositionally biased region" description="Low complexity" evidence="12">
    <location>
        <begin position="298"/>
        <end position="308"/>
    </location>
</feature>
<feature type="domain" description="C2H2-type" evidence="13">
    <location>
        <begin position="135"/>
        <end position="165"/>
    </location>
</feature>
<keyword evidence="15" id="KW-1185">Reference proteome</keyword>
<evidence type="ECO:0000256" key="11">
    <source>
        <dbReference type="PROSITE-ProRule" id="PRU00042"/>
    </source>
</evidence>
<dbReference type="EMBL" id="LT598491">
    <property type="protein sequence ID" value="SCW04616.1"/>
    <property type="molecule type" value="Genomic_DNA"/>
</dbReference>
<dbReference type="Proteomes" id="UP000190831">
    <property type="component" value="Chromosome H"/>
</dbReference>
<dbReference type="Pfam" id="PF00096">
    <property type="entry name" value="zf-C2H2"/>
    <property type="match status" value="8"/>
</dbReference>
<keyword evidence="5" id="KW-0862">Zinc</keyword>
<dbReference type="PANTHER" id="PTHR46179">
    <property type="entry name" value="ZINC FINGER PROTEIN"/>
    <property type="match status" value="1"/>
</dbReference>
<feature type="domain" description="C2H2-type" evidence="13">
    <location>
        <begin position="109"/>
        <end position="132"/>
    </location>
</feature>
<evidence type="ECO:0000256" key="8">
    <source>
        <dbReference type="ARBA" id="ARBA00023163"/>
    </source>
</evidence>
<evidence type="ECO:0000256" key="9">
    <source>
        <dbReference type="ARBA" id="ARBA00023242"/>
    </source>
</evidence>
<feature type="domain" description="C2H2-type" evidence="13">
    <location>
        <begin position="351"/>
        <end position="375"/>
    </location>
</feature>
<feature type="domain" description="C2H2-type" evidence="13">
    <location>
        <begin position="81"/>
        <end position="108"/>
    </location>
</feature>
<dbReference type="AlphaFoldDB" id="A0A1G4ML42"/>
<keyword evidence="6" id="KW-0805">Transcription regulation</keyword>
<dbReference type="PANTHER" id="PTHR46179:SF13">
    <property type="entry name" value="C2H2-TYPE DOMAIN-CONTAINING PROTEIN"/>
    <property type="match status" value="1"/>
</dbReference>
<comment type="subcellular location">
    <subcellularLocation>
        <location evidence="1">Nucleus</location>
    </subcellularLocation>
</comment>
<evidence type="ECO:0000259" key="13">
    <source>
        <dbReference type="PROSITE" id="PS50157"/>
    </source>
</evidence>
<proteinExistence type="predicted"/>
<dbReference type="FunFam" id="3.30.160.60:FF:000630">
    <property type="entry name" value="Zinc finger protein 180"/>
    <property type="match status" value="1"/>
</dbReference>
<dbReference type="Gene3D" id="3.30.160.60">
    <property type="entry name" value="Classic Zinc Finger"/>
    <property type="match status" value="6"/>
</dbReference>
<dbReference type="FunFam" id="3.30.160.60:FF:002391">
    <property type="entry name" value="Transcription factor IIIA"/>
    <property type="match status" value="1"/>
</dbReference>
<keyword evidence="2" id="KW-0479">Metal-binding</keyword>
<evidence type="ECO:0000256" key="1">
    <source>
        <dbReference type="ARBA" id="ARBA00004123"/>
    </source>
</evidence>
<keyword evidence="3" id="KW-0677">Repeat</keyword>
<dbReference type="SUPFAM" id="SSF57667">
    <property type="entry name" value="beta-beta-alpha zinc fingers"/>
    <property type="match status" value="5"/>
</dbReference>
<keyword evidence="4 11" id="KW-0863">Zinc-finger</keyword>
<feature type="region of interest" description="Disordered" evidence="12">
    <location>
        <begin position="298"/>
        <end position="317"/>
    </location>
</feature>
<keyword evidence="8" id="KW-0804">Transcription</keyword>
<dbReference type="InterPro" id="IPR051061">
    <property type="entry name" value="Zinc_finger_trans_reg"/>
</dbReference>
<evidence type="ECO:0000256" key="4">
    <source>
        <dbReference type="ARBA" id="ARBA00022771"/>
    </source>
</evidence>
<dbReference type="OMA" id="SFYKHPQ"/>
<name>A0A1G4ML42_LACFM</name>
<feature type="domain" description="C2H2-type" evidence="13">
    <location>
        <begin position="50"/>
        <end position="80"/>
    </location>
</feature>
<accession>A0A1G4ML42</accession>
<dbReference type="GO" id="GO:0003677">
    <property type="term" value="F:DNA binding"/>
    <property type="evidence" value="ECO:0007669"/>
    <property type="project" value="UniProtKB-KW"/>
</dbReference>
<gene>
    <name evidence="14" type="ORF">LAFE_0H17480G</name>
</gene>
<dbReference type="SMART" id="SM00355">
    <property type="entry name" value="ZnF_C2H2"/>
    <property type="match status" value="9"/>
</dbReference>
<dbReference type="GO" id="GO:0006357">
    <property type="term" value="P:regulation of transcription by RNA polymerase II"/>
    <property type="evidence" value="ECO:0007669"/>
    <property type="project" value="TreeGrafter"/>
</dbReference>
<organism evidence="14 15">
    <name type="scientific">Lachancea fermentati</name>
    <name type="common">Zygosaccharomyces fermentati</name>
    <dbReference type="NCBI Taxonomy" id="4955"/>
    <lineage>
        <taxon>Eukaryota</taxon>
        <taxon>Fungi</taxon>
        <taxon>Dikarya</taxon>
        <taxon>Ascomycota</taxon>
        <taxon>Saccharomycotina</taxon>
        <taxon>Saccharomycetes</taxon>
        <taxon>Saccharomycetales</taxon>
        <taxon>Saccharomycetaceae</taxon>
        <taxon>Lachancea</taxon>
    </lineage>
</organism>
<evidence type="ECO:0000256" key="10">
    <source>
        <dbReference type="ARBA" id="ARBA00040434"/>
    </source>
</evidence>
<feature type="region of interest" description="Disordered" evidence="12">
    <location>
        <begin position="391"/>
        <end position="418"/>
    </location>
</feature>
<evidence type="ECO:0000256" key="12">
    <source>
        <dbReference type="SAM" id="MobiDB-lite"/>
    </source>
</evidence>
<dbReference type="InterPro" id="IPR013087">
    <property type="entry name" value="Znf_C2H2_type"/>
</dbReference>
<dbReference type="InterPro" id="IPR036236">
    <property type="entry name" value="Znf_C2H2_sf"/>
</dbReference>
<protein>
    <recommendedName>
        <fullName evidence="10">Transcription factor IIIA</fullName>
    </recommendedName>
</protein>
<dbReference type="GO" id="GO:0008270">
    <property type="term" value="F:zinc ion binding"/>
    <property type="evidence" value="ECO:0007669"/>
    <property type="project" value="UniProtKB-KW"/>
</dbReference>
<feature type="domain" description="C2H2-type" evidence="13">
    <location>
        <begin position="164"/>
        <end position="191"/>
    </location>
</feature>
<evidence type="ECO:0000313" key="15">
    <source>
        <dbReference type="Proteomes" id="UP000190831"/>
    </source>
</evidence>
<evidence type="ECO:0000256" key="6">
    <source>
        <dbReference type="ARBA" id="ARBA00023015"/>
    </source>
</evidence>
<feature type="domain" description="C2H2-type" evidence="13">
    <location>
        <begin position="223"/>
        <end position="250"/>
    </location>
</feature>
<keyword evidence="9" id="KW-0539">Nucleus</keyword>